<organism evidence="8 9">
    <name type="scientific">Zygotorulaspora mrakii</name>
    <name type="common">Zygosaccharomyces mrakii</name>
    <dbReference type="NCBI Taxonomy" id="42260"/>
    <lineage>
        <taxon>Eukaryota</taxon>
        <taxon>Fungi</taxon>
        <taxon>Dikarya</taxon>
        <taxon>Ascomycota</taxon>
        <taxon>Saccharomycotina</taxon>
        <taxon>Saccharomycetes</taxon>
        <taxon>Saccharomycetales</taxon>
        <taxon>Saccharomycetaceae</taxon>
        <taxon>Zygotorulaspora</taxon>
    </lineage>
</organism>
<dbReference type="AlphaFoldDB" id="A0A7H9B6K7"/>
<keyword evidence="4 5" id="KW-0206">Cytoskeleton</keyword>
<evidence type="ECO:0000256" key="2">
    <source>
        <dbReference type="ARBA" id="ARBA00022490"/>
    </source>
</evidence>
<dbReference type="GO" id="GO:0031122">
    <property type="term" value="P:cytoplasmic microtubule organization"/>
    <property type="evidence" value="ECO:0007669"/>
    <property type="project" value="TreeGrafter"/>
</dbReference>
<evidence type="ECO:0000259" key="6">
    <source>
        <dbReference type="Pfam" id="PF04130"/>
    </source>
</evidence>
<dbReference type="GO" id="GO:0043015">
    <property type="term" value="F:gamma-tubulin binding"/>
    <property type="evidence" value="ECO:0007669"/>
    <property type="project" value="InterPro"/>
</dbReference>
<dbReference type="RefSeq" id="XP_037145932.1">
    <property type="nucleotide sequence ID" value="XM_037290037.1"/>
</dbReference>
<proteinExistence type="inferred from homology"/>
<dbReference type="GO" id="GO:0005874">
    <property type="term" value="C:microtubule"/>
    <property type="evidence" value="ECO:0007669"/>
    <property type="project" value="UniProtKB-KW"/>
</dbReference>
<keyword evidence="2 5" id="KW-0963">Cytoplasm</keyword>
<dbReference type="Pfam" id="PF17681">
    <property type="entry name" value="GCP_N_terminal"/>
    <property type="match status" value="1"/>
</dbReference>
<reference evidence="8 9" key="1">
    <citation type="submission" date="2020-07" db="EMBL/GenBank/DDBJ databases">
        <title>The yeast mating-type switching endonuclease HO is a domesticated member of an unorthodox homing genetic element family.</title>
        <authorList>
            <person name="Coughlan A.Y."/>
            <person name="Lombardi L."/>
            <person name="Braun-Galleani S."/>
            <person name="Martos A.R."/>
            <person name="Galeote V."/>
            <person name="Bigey F."/>
            <person name="Dequin S."/>
            <person name="Byrne K.P."/>
            <person name="Wolfe K.H."/>
        </authorList>
    </citation>
    <scope>NUCLEOTIDE SEQUENCE [LARGE SCALE GENOMIC DNA]</scope>
    <source>
        <strain evidence="8 9">NRRL Y-6702</strain>
    </source>
</reference>
<dbReference type="GO" id="GO:0000278">
    <property type="term" value="P:mitotic cell cycle"/>
    <property type="evidence" value="ECO:0007669"/>
    <property type="project" value="TreeGrafter"/>
</dbReference>
<dbReference type="GeneID" id="59237990"/>
<dbReference type="Proteomes" id="UP000509704">
    <property type="component" value="Chromosome 7"/>
</dbReference>
<dbReference type="PANTHER" id="PTHR19302">
    <property type="entry name" value="GAMMA TUBULIN COMPLEX PROTEIN"/>
    <property type="match status" value="1"/>
</dbReference>
<dbReference type="GO" id="GO:0051011">
    <property type="term" value="F:microtubule minus-end binding"/>
    <property type="evidence" value="ECO:0007669"/>
    <property type="project" value="TreeGrafter"/>
</dbReference>
<evidence type="ECO:0000313" key="9">
    <source>
        <dbReference type="Proteomes" id="UP000509704"/>
    </source>
</evidence>
<name>A0A7H9B6K7_ZYGMR</name>
<keyword evidence="3 5" id="KW-0493">Microtubule</keyword>
<evidence type="ECO:0000313" key="8">
    <source>
        <dbReference type="EMBL" id="QLG74207.1"/>
    </source>
</evidence>
<dbReference type="Gene3D" id="1.20.120.1900">
    <property type="entry name" value="Gamma-tubulin complex, C-terminal domain"/>
    <property type="match status" value="1"/>
</dbReference>
<dbReference type="OrthoDB" id="5860513at2759"/>
<evidence type="ECO:0000256" key="4">
    <source>
        <dbReference type="ARBA" id="ARBA00023212"/>
    </source>
</evidence>
<dbReference type="GO" id="GO:0000930">
    <property type="term" value="C:gamma-tubulin complex"/>
    <property type="evidence" value="ECO:0007669"/>
    <property type="project" value="TreeGrafter"/>
</dbReference>
<dbReference type="GO" id="GO:0000922">
    <property type="term" value="C:spindle pole"/>
    <property type="evidence" value="ECO:0007669"/>
    <property type="project" value="InterPro"/>
</dbReference>
<dbReference type="GO" id="GO:0007020">
    <property type="term" value="P:microtubule nucleation"/>
    <property type="evidence" value="ECO:0007669"/>
    <property type="project" value="InterPro"/>
</dbReference>
<evidence type="ECO:0000259" key="7">
    <source>
        <dbReference type="Pfam" id="PF17681"/>
    </source>
</evidence>
<dbReference type="InterPro" id="IPR007259">
    <property type="entry name" value="GCP"/>
</dbReference>
<gene>
    <name evidence="8" type="ORF">HG535_0G00910</name>
</gene>
<evidence type="ECO:0000256" key="1">
    <source>
        <dbReference type="ARBA" id="ARBA00010337"/>
    </source>
</evidence>
<feature type="domain" description="Gamma tubulin complex component C-terminal" evidence="6">
    <location>
        <begin position="474"/>
        <end position="831"/>
    </location>
</feature>
<sequence length="845" mass="97298">MDLEIALFPVVEGLAPHALADKSISLLCRQLALVLQLPTRSIEQIRSVIDSYKIQISYSTDNMLRWQKLLNLLQLLVGIEGSDEMIKYLSAFQSVLVNNSPVRLPTNINLQNASESNMGGFAVQDRLLSPLRPPSLQAESFENLDKFSDVRSMISSNRNYGVLGGHGSVSLEALTEPYYSKTMTEDEVLKFVPYTLLATTSDLFPLEWNDIKVPFNVPNSDSELLHIIFEAGLLNQQLKRIVEQNRNSDISPMKKALIVQIDKELRNYIGFVNELSSSGKLKSLKATYFELYDHLLSLRFYFNFTKSFSTESGDSFLSKSSKLQSHGNLLIVRLSGDVFQTLLSLYFEYMVNWLNMGEIETTCGEFFIENTNAENSPIPFDIRTSKVPDFLPIRVAKEIFIIGKTYIFLANYCKELEWTNNISKKYTNLYRALDTKEITDGFFNIIHNHYREIVNYSHKIILQKFYYSNVVVTLKNILLMGKGDLIDALIKRASEVLMTPSNLLPSHRLTRYLQEAVKHSSLRNMLNRVDENHIINGLDARVLNLGHGSVGWDIFTLDYIVDPPLSIVLNVNRQGGKKEFLRMFNFLWKFKKNDYFYDVEWQKSNQLIRDFKRLSNYRPLVRDILTKLSKINILRSQLNHFSLKLESYCFKCIIDESFQKFEKKIMISDETRRNNRIPTVKLKSGLIMFDGLMKPKQAFLDNISGNFVNCERKQECSLNIDELEKLHNQYLDSMLSHKLIASNTDKKIGYFSGQPYPTSLILLLDQVFEFVTHNAALNDVAHEILIQLNLQSSQQQLNSLLSRFNSVLINIASQYKNFKENAYIFIKDLRSDGDENLGSLSRILR</sequence>
<feature type="domain" description="Gamma tubulin complex component protein N-terminal" evidence="7">
    <location>
        <begin position="192"/>
        <end position="464"/>
    </location>
</feature>
<dbReference type="KEGG" id="zmk:HG535_0G00910"/>
<accession>A0A7H9B6K7</accession>
<dbReference type="InterPro" id="IPR040457">
    <property type="entry name" value="GCP_C"/>
</dbReference>
<dbReference type="GO" id="GO:0051225">
    <property type="term" value="P:spindle assembly"/>
    <property type="evidence" value="ECO:0007669"/>
    <property type="project" value="TreeGrafter"/>
</dbReference>
<comment type="subcellular location">
    <subcellularLocation>
        <location evidence="5">Cytoplasm</location>
        <location evidence="5">Cytoskeleton</location>
        <location evidence="5">Microtubule organizing center</location>
    </subcellularLocation>
</comment>
<evidence type="ECO:0000256" key="5">
    <source>
        <dbReference type="RuleBase" id="RU363050"/>
    </source>
</evidence>
<dbReference type="GO" id="GO:0051321">
    <property type="term" value="P:meiotic cell cycle"/>
    <property type="evidence" value="ECO:0007669"/>
    <property type="project" value="TreeGrafter"/>
</dbReference>
<dbReference type="InterPro" id="IPR041470">
    <property type="entry name" value="GCP_N"/>
</dbReference>
<protein>
    <recommendedName>
        <fullName evidence="5">Spindle pole body component</fullName>
    </recommendedName>
</protein>
<dbReference type="PANTHER" id="PTHR19302:SF33">
    <property type="entry name" value="GAMMA-TUBULIN COMPLEX COMPONENT 5"/>
    <property type="match status" value="1"/>
</dbReference>
<dbReference type="Pfam" id="PF04130">
    <property type="entry name" value="GCP_C_terminal"/>
    <property type="match status" value="1"/>
</dbReference>
<dbReference type="InterPro" id="IPR042241">
    <property type="entry name" value="GCP_C_sf"/>
</dbReference>
<dbReference type="EMBL" id="CP058610">
    <property type="protein sequence ID" value="QLG74207.1"/>
    <property type="molecule type" value="Genomic_DNA"/>
</dbReference>
<evidence type="ECO:0000256" key="3">
    <source>
        <dbReference type="ARBA" id="ARBA00022701"/>
    </source>
</evidence>
<dbReference type="GO" id="GO:0005816">
    <property type="term" value="C:spindle pole body"/>
    <property type="evidence" value="ECO:0007669"/>
    <property type="project" value="UniProtKB-ARBA"/>
</dbReference>
<keyword evidence="9" id="KW-1185">Reference proteome</keyword>
<comment type="similarity">
    <text evidence="1 5">Belongs to the TUBGCP family.</text>
</comment>